<keyword evidence="2" id="KW-0812">Transmembrane</keyword>
<evidence type="ECO:0000313" key="3">
    <source>
        <dbReference type="EMBL" id="SEH77404.1"/>
    </source>
</evidence>
<keyword evidence="3" id="KW-0482">Metalloprotease</keyword>
<protein>
    <submittedName>
        <fullName evidence="3">Putative peptide zinc metalloprotease protein</fullName>
    </submittedName>
</protein>
<feature type="region of interest" description="Disordered" evidence="1">
    <location>
        <begin position="729"/>
        <end position="843"/>
    </location>
</feature>
<keyword evidence="4" id="KW-1185">Reference proteome</keyword>
<keyword evidence="2" id="KW-1133">Transmembrane helix</keyword>
<feature type="transmembrane region" description="Helical" evidence="2">
    <location>
        <begin position="242"/>
        <end position="261"/>
    </location>
</feature>
<dbReference type="EMBL" id="LT629971">
    <property type="protein sequence ID" value="SEH77404.1"/>
    <property type="molecule type" value="Genomic_DNA"/>
</dbReference>
<dbReference type="RefSeq" id="WP_083408606.1">
    <property type="nucleotide sequence ID" value="NZ_LT629971.1"/>
</dbReference>
<dbReference type="GO" id="GO:0008237">
    <property type="term" value="F:metallopeptidase activity"/>
    <property type="evidence" value="ECO:0007669"/>
    <property type="project" value="UniProtKB-KW"/>
</dbReference>
<feature type="transmembrane region" description="Helical" evidence="2">
    <location>
        <begin position="429"/>
        <end position="448"/>
    </location>
</feature>
<organism evidence="3 4">
    <name type="scientific">Mycolicibacterium rutilum</name>
    <name type="common">Mycobacterium rutilum</name>
    <dbReference type="NCBI Taxonomy" id="370526"/>
    <lineage>
        <taxon>Bacteria</taxon>
        <taxon>Bacillati</taxon>
        <taxon>Actinomycetota</taxon>
        <taxon>Actinomycetes</taxon>
        <taxon>Mycobacteriales</taxon>
        <taxon>Mycobacteriaceae</taxon>
        <taxon>Mycolicibacterium</taxon>
    </lineage>
</organism>
<feature type="compositionally biased region" description="Low complexity" evidence="1">
    <location>
        <begin position="734"/>
        <end position="843"/>
    </location>
</feature>
<evidence type="ECO:0000313" key="4">
    <source>
        <dbReference type="Proteomes" id="UP000182915"/>
    </source>
</evidence>
<proteinExistence type="predicted"/>
<feature type="transmembrane region" description="Helical" evidence="2">
    <location>
        <begin position="137"/>
        <end position="157"/>
    </location>
</feature>
<dbReference type="AlphaFoldDB" id="A0A1H6KU07"/>
<dbReference type="GO" id="GO:0006508">
    <property type="term" value="P:proteolysis"/>
    <property type="evidence" value="ECO:0007669"/>
    <property type="project" value="UniProtKB-KW"/>
</dbReference>
<feature type="transmembrane region" description="Helical" evidence="2">
    <location>
        <begin position="202"/>
        <end position="222"/>
    </location>
</feature>
<feature type="transmembrane region" description="Helical" evidence="2">
    <location>
        <begin position="332"/>
        <end position="356"/>
    </location>
</feature>
<reference evidence="4" key="1">
    <citation type="submission" date="2016-10" db="EMBL/GenBank/DDBJ databases">
        <authorList>
            <person name="Varghese N."/>
            <person name="Submissions S."/>
        </authorList>
    </citation>
    <scope>NUCLEOTIDE SEQUENCE [LARGE SCALE GENOMIC DNA]</scope>
    <source>
        <strain evidence="4">DSM 45405</strain>
    </source>
</reference>
<accession>A0A1H6KU07</accession>
<feature type="transmembrane region" description="Helical" evidence="2">
    <location>
        <begin position="177"/>
        <end position="195"/>
    </location>
</feature>
<name>A0A1H6KU07_MYCRU</name>
<gene>
    <name evidence="3" type="ORF">SAMN04489835_3967</name>
</gene>
<keyword evidence="2" id="KW-0472">Membrane</keyword>
<feature type="transmembrane region" description="Helical" evidence="2">
    <location>
        <begin position="390"/>
        <end position="408"/>
    </location>
</feature>
<sequence length="843" mass="89397">MTVITGTAQAVPRRPDGVELIGEMAGSGYRVPPSLARRADGQTVQLTPLLYATLCAIDGERTTAEVAAAVSASTGRTVTADNIEQLVAKKLRPLGLVCGADGGEPELKKRNPLLGLRLRRAVTDPEQTRRLTDPFRVLFRPWVVVPILAAFAVVVWWVSFRKGLAAAAYDAFERPGLLILVFAVTVLSAGFHEFGHAAAARYGGSTPGVMGFGLYLLWPAFYTDVTDSYRLGRSGRLRTDLGGLYFNAIVAVGITGLWLWLRYDALLLVVATQIIQMIRQLTPLVRFDGYHVLADLTGVPDLYGRMKPTLLGMLPWRWGDPRARELKWWARIVVTAWVIVVVPLLLGMITLAILALPRLIGSAWAGLNKQQDVLATAWADGDMVQATARVLAMVAIVIPMAGLFYLLVRTVRRIVATAWQGTKGKPLRRLLAGLVGAAALAGIAYAWLPHDNNYRPIEASERGTLSDIFYALRVERLGDGQRAVSAAAQPVAATQALAPGQRGVMPALWDTRTPAPTFRTPQLAVILVPRTPAGAPTGGGPAVVSPSSLTAPAQDQGWVFPFDKPLAPEPGDNQALAVNTTDNTVVYDTAFALVWATDEEYAMNVNEAHAYASCENCAAVAVAYQVVFVVDAEEGNDNVAVPQSLAGALNYDCVNCMTYALARQLFVTLDEDLSDSAKAELDELWTEIAAYGEQIAAGEADLNKVDATLADYTRQIMVIVEEDQPGTFPTELYPSLTQTSAPPSTSAAPSASATSPAPSTSASAVATETATATGTATEEPTSATSPPTTQTDSATSEPATDTVTVTDPTTDGDTTSSDTAGTTDTDAGSAADSSADSSDSSAS</sequence>
<keyword evidence="3" id="KW-0378">Hydrolase</keyword>
<evidence type="ECO:0000256" key="1">
    <source>
        <dbReference type="SAM" id="MobiDB-lite"/>
    </source>
</evidence>
<evidence type="ECO:0000256" key="2">
    <source>
        <dbReference type="SAM" id="Phobius"/>
    </source>
</evidence>
<dbReference type="STRING" id="370526.SAMN04489835_3967"/>
<dbReference type="OrthoDB" id="4640801at2"/>
<dbReference type="Proteomes" id="UP000182915">
    <property type="component" value="Chromosome I"/>
</dbReference>
<keyword evidence="3" id="KW-0645">Protease</keyword>